<dbReference type="Proteomes" id="UP000265520">
    <property type="component" value="Unassembled WGS sequence"/>
</dbReference>
<organism evidence="2 3">
    <name type="scientific">Trifolium medium</name>
    <dbReference type="NCBI Taxonomy" id="97028"/>
    <lineage>
        <taxon>Eukaryota</taxon>
        <taxon>Viridiplantae</taxon>
        <taxon>Streptophyta</taxon>
        <taxon>Embryophyta</taxon>
        <taxon>Tracheophyta</taxon>
        <taxon>Spermatophyta</taxon>
        <taxon>Magnoliopsida</taxon>
        <taxon>eudicotyledons</taxon>
        <taxon>Gunneridae</taxon>
        <taxon>Pentapetalae</taxon>
        <taxon>rosids</taxon>
        <taxon>fabids</taxon>
        <taxon>Fabales</taxon>
        <taxon>Fabaceae</taxon>
        <taxon>Papilionoideae</taxon>
        <taxon>50 kb inversion clade</taxon>
        <taxon>NPAAA clade</taxon>
        <taxon>Hologalegina</taxon>
        <taxon>IRL clade</taxon>
        <taxon>Trifolieae</taxon>
        <taxon>Trifolium</taxon>
    </lineage>
</organism>
<sequence>MIVFVSIDLTLIGLFHFGDVGGGTRGNNGVFAVVTDLMSCGVVRWMRASPRTFPASLLFSLAITGDGELCRIEKGGG</sequence>
<protein>
    <recommendedName>
        <fullName evidence="4">Secreted protein</fullName>
    </recommendedName>
</protein>
<evidence type="ECO:0000256" key="1">
    <source>
        <dbReference type="SAM" id="SignalP"/>
    </source>
</evidence>
<keyword evidence="3" id="KW-1185">Reference proteome</keyword>
<evidence type="ECO:0000313" key="2">
    <source>
        <dbReference type="EMBL" id="MCI51169.1"/>
    </source>
</evidence>
<evidence type="ECO:0000313" key="3">
    <source>
        <dbReference type="Proteomes" id="UP000265520"/>
    </source>
</evidence>
<feature type="chain" id="PRO_5017465670" description="Secreted protein" evidence="1">
    <location>
        <begin position="24"/>
        <end position="77"/>
    </location>
</feature>
<name>A0A392SR52_9FABA</name>
<reference evidence="2 3" key="1">
    <citation type="journal article" date="2018" name="Front. Plant Sci.">
        <title>Red Clover (Trifolium pratense) and Zigzag Clover (T. medium) - A Picture of Genomic Similarities and Differences.</title>
        <authorList>
            <person name="Dluhosova J."/>
            <person name="Istvanek J."/>
            <person name="Nedelnik J."/>
            <person name="Repkova J."/>
        </authorList>
    </citation>
    <scope>NUCLEOTIDE SEQUENCE [LARGE SCALE GENOMIC DNA]</scope>
    <source>
        <strain evidence="3">cv. 10/8</strain>
        <tissue evidence="2">Leaf</tissue>
    </source>
</reference>
<comment type="caution">
    <text evidence="2">The sequence shown here is derived from an EMBL/GenBank/DDBJ whole genome shotgun (WGS) entry which is preliminary data.</text>
</comment>
<dbReference type="EMBL" id="LXQA010427858">
    <property type="protein sequence ID" value="MCI51169.1"/>
    <property type="molecule type" value="Genomic_DNA"/>
</dbReference>
<evidence type="ECO:0008006" key="4">
    <source>
        <dbReference type="Google" id="ProtNLM"/>
    </source>
</evidence>
<keyword evidence="1" id="KW-0732">Signal</keyword>
<proteinExistence type="predicted"/>
<dbReference type="AlphaFoldDB" id="A0A392SR52"/>
<feature type="signal peptide" evidence="1">
    <location>
        <begin position="1"/>
        <end position="23"/>
    </location>
</feature>
<accession>A0A392SR52</accession>